<dbReference type="InterPro" id="IPR008546">
    <property type="entry name" value="VAN3-bd-like_auxin_canal"/>
</dbReference>
<feature type="compositionally biased region" description="Basic and acidic residues" evidence="1">
    <location>
        <begin position="85"/>
        <end position="95"/>
    </location>
</feature>
<feature type="region of interest" description="Disordered" evidence="1">
    <location>
        <begin position="692"/>
        <end position="711"/>
    </location>
</feature>
<dbReference type="InterPro" id="IPR040269">
    <property type="entry name" value="VAB"/>
</dbReference>
<accession>A0AAP0JYY6</accession>
<feature type="domain" description="Pleckstrin-like plant" evidence="3">
    <location>
        <begin position="823"/>
        <end position="896"/>
    </location>
</feature>
<proteinExistence type="predicted"/>
<gene>
    <name evidence="4" type="ORF">Syun_012081</name>
</gene>
<feature type="domain" description="VAN3-binding protein-like auxin canalisation" evidence="2">
    <location>
        <begin position="505"/>
        <end position="553"/>
    </location>
</feature>
<dbReference type="InterPro" id="IPR013666">
    <property type="entry name" value="PH_pln"/>
</dbReference>
<feature type="compositionally biased region" description="Basic and acidic residues" evidence="1">
    <location>
        <begin position="238"/>
        <end position="248"/>
    </location>
</feature>
<feature type="region of interest" description="Disordered" evidence="1">
    <location>
        <begin position="1"/>
        <end position="66"/>
    </location>
</feature>
<evidence type="ECO:0000256" key="1">
    <source>
        <dbReference type="SAM" id="MobiDB-lite"/>
    </source>
</evidence>
<organism evidence="4 5">
    <name type="scientific">Stephania yunnanensis</name>
    <dbReference type="NCBI Taxonomy" id="152371"/>
    <lineage>
        <taxon>Eukaryota</taxon>
        <taxon>Viridiplantae</taxon>
        <taxon>Streptophyta</taxon>
        <taxon>Embryophyta</taxon>
        <taxon>Tracheophyta</taxon>
        <taxon>Spermatophyta</taxon>
        <taxon>Magnoliopsida</taxon>
        <taxon>Ranunculales</taxon>
        <taxon>Menispermaceae</taxon>
        <taxon>Menispermoideae</taxon>
        <taxon>Cissampelideae</taxon>
        <taxon>Stephania</taxon>
    </lineage>
</organism>
<dbReference type="Proteomes" id="UP001420932">
    <property type="component" value="Unassembled WGS sequence"/>
</dbReference>
<dbReference type="AlphaFoldDB" id="A0AAP0JYY6"/>
<feature type="region of interest" description="Disordered" evidence="1">
    <location>
        <begin position="204"/>
        <end position="226"/>
    </location>
</feature>
<reference evidence="4 5" key="1">
    <citation type="submission" date="2024-01" db="EMBL/GenBank/DDBJ databases">
        <title>Genome assemblies of Stephania.</title>
        <authorList>
            <person name="Yang L."/>
        </authorList>
    </citation>
    <scope>NUCLEOTIDE SEQUENCE [LARGE SCALE GENOMIC DNA]</scope>
    <source>
        <strain evidence="4">YNDBR</strain>
        <tissue evidence="4">Leaf</tissue>
    </source>
</reference>
<feature type="region of interest" description="Disordered" evidence="1">
    <location>
        <begin position="83"/>
        <end position="118"/>
    </location>
</feature>
<comment type="caution">
    <text evidence="4">The sequence shown here is derived from an EMBL/GenBank/DDBJ whole genome shotgun (WGS) entry which is preliminary data.</text>
</comment>
<evidence type="ECO:0000313" key="5">
    <source>
        <dbReference type="Proteomes" id="UP001420932"/>
    </source>
</evidence>
<dbReference type="Pfam" id="PF05703">
    <property type="entry name" value="Auxin_canalis"/>
    <property type="match status" value="2"/>
</dbReference>
<dbReference type="PANTHER" id="PTHR31351:SF2">
    <property type="entry name" value="PHOSPHOINOSITIDE BINDING PROTEIN"/>
    <property type="match status" value="1"/>
</dbReference>
<keyword evidence="5" id="KW-1185">Reference proteome</keyword>
<evidence type="ECO:0000313" key="4">
    <source>
        <dbReference type="EMBL" id="KAK9142681.1"/>
    </source>
</evidence>
<dbReference type="Pfam" id="PF08458">
    <property type="entry name" value="PH_2"/>
    <property type="match status" value="1"/>
</dbReference>
<dbReference type="EMBL" id="JBBNAF010000005">
    <property type="protein sequence ID" value="KAK9142681.1"/>
    <property type="molecule type" value="Genomic_DNA"/>
</dbReference>
<name>A0AAP0JYY6_9MAGN</name>
<evidence type="ECO:0000259" key="3">
    <source>
        <dbReference type="Pfam" id="PF08458"/>
    </source>
</evidence>
<sequence length="945" mass="105142">MARGTVKAKRRWWRRRDGEGGVGGGEDGRGRWRRRRWRRGWSMDGGGRDGAGTVEPGEKASTRRGRWMRGRWRRGRWTQDDLDEREVSKEEERSRWRGKKTGTRGTRGRPLFFFNPQSTSRDLQSRLPLWGNHYESTPRPVDVEVDLGRSRADPNDSHLTIEEEVDRGIARAKGITDQMFQHLLPAALTRPSIVLTEPMNGASPSQIRDALSPPADSTFRVRLGSPRSFKPFDEKVEIHDQAPPKNQEDELPIVRLHIKVSSKDKKKERDNPAGKNERSSLLRTLASTPRFGLPMTERQMSGRRRQGRDCFGSLGHISARPLLRFQLALTETNTKTDLFKDLGWSRQRPLKMSREGDGHGVSKGIFGIYGNESGLMMTFRRSKNTGVSESSLYLKRTDVAKATQKLGDIYGPAANSESASESSGKNNFINNPNFLFSFGGFFSPTKGLPQPSLLNKSFYFELFMDKYVGGLSGNSGRLKGIDEYEEESTATKTTMPVAMVCAPSETPTESMGFIARLWSLSAQELSKALNHTDTSNEAVEITTQSTSQLLIPPSQPCQPQPHVCNLQNPTLEDEATKAFTDEQEVFLLHQALKEPASNKKMGIERREESRRTELTRPNYMLPYQWLAIAAIAATTASSAAQCSEPYKTSGTVASAAALVASHCVEIAEEMGAERDQVLTFVNSAINVKTNGDIMTNSRSSNSSLPTTSTRRSPAAIAKSFLDDLLSPIRPGHTASLPATQIFEILYLQGHPQHQSKAFNLVNCKTINKHMLTGLSNTALRGAATLKARLEKGFCKAALPLNSDLIQDKEMGTSALTFVTRGGELLMLTRKGALHWKQVTISINSQFQLYAGGGQTEKQAYGVVADVHCDILPWMQRESEEESKRKAYFGIKTADRFLSCPVLFPDEAFLREQSAKFHFTKPFGIMQGFNDGKVKPGIMSRITPAP</sequence>
<feature type="domain" description="VAN3-binding protein-like auxin canalisation" evidence="2">
    <location>
        <begin position="627"/>
        <end position="696"/>
    </location>
</feature>
<feature type="compositionally biased region" description="Basic residues" evidence="1">
    <location>
        <begin position="1"/>
        <end position="14"/>
    </location>
</feature>
<feature type="compositionally biased region" description="Basic and acidic residues" evidence="1">
    <location>
        <begin position="261"/>
        <end position="280"/>
    </location>
</feature>
<feature type="region of interest" description="Disordered" evidence="1">
    <location>
        <begin position="238"/>
        <end position="282"/>
    </location>
</feature>
<feature type="compositionally biased region" description="Low complexity" evidence="1">
    <location>
        <begin position="695"/>
        <end position="711"/>
    </location>
</feature>
<evidence type="ECO:0000259" key="2">
    <source>
        <dbReference type="Pfam" id="PF05703"/>
    </source>
</evidence>
<dbReference type="PANTHER" id="PTHR31351">
    <property type="entry name" value="EXPRESSED PROTEIN"/>
    <property type="match status" value="1"/>
</dbReference>
<protein>
    <submittedName>
        <fullName evidence="4">Uncharacterized protein</fullName>
    </submittedName>
</protein>